<keyword evidence="3" id="KW-1185">Reference proteome</keyword>
<proteinExistence type="predicted"/>
<accession>A0A167Q8B5</accession>
<dbReference type="OrthoDB" id="2405412at2759"/>
<reference evidence="3" key="1">
    <citation type="submission" date="2015-06" db="EMBL/GenBank/DDBJ databases">
        <title>Expansion of signal transduction pathways in fungi by whole-genome duplication.</title>
        <authorList>
            <consortium name="DOE Joint Genome Institute"/>
            <person name="Corrochano L.M."/>
            <person name="Kuo A."/>
            <person name="Marcet-Houben M."/>
            <person name="Polaino S."/>
            <person name="Salamov A."/>
            <person name="Villalobos J.M."/>
            <person name="Alvarez M.I."/>
            <person name="Avalos J."/>
            <person name="Benito E.P."/>
            <person name="Benoit I."/>
            <person name="Burger G."/>
            <person name="Camino L.P."/>
            <person name="Canovas D."/>
            <person name="Cerda-Olmedo E."/>
            <person name="Cheng J.-F."/>
            <person name="Dominguez A."/>
            <person name="Elias M."/>
            <person name="Eslava A.P."/>
            <person name="Glaser F."/>
            <person name="Grimwood J."/>
            <person name="Gutierrez G."/>
            <person name="Heitman J."/>
            <person name="Henrissat B."/>
            <person name="Iturriaga E.A."/>
            <person name="Lang B.F."/>
            <person name="Lavin J.L."/>
            <person name="Lee S."/>
            <person name="Li W."/>
            <person name="Lindquist E."/>
            <person name="Lopez-Garcia S."/>
            <person name="Luque E.M."/>
            <person name="Marcos A.T."/>
            <person name="Martin J."/>
            <person name="McCluskey K."/>
            <person name="Medina H.R."/>
            <person name="Miralles-Duran A."/>
            <person name="Miyazaki A."/>
            <person name="Munoz-Torres E."/>
            <person name="Oguiza J.A."/>
            <person name="Ohm R."/>
            <person name="Olmedo M."/>
            <person name="Orejas M."/>
            <person name="Ortiz-Castellanos L."/>
            <person name="Pisabarro A.G."/>
            <person name="Rodriguez-Romero J."/>
            <person name="Ruiz-Herrera J."/>
            <person name="Ruiz-Vazquez R."/>
            <person name="Sanz C."/>
            <person name="Schackwitz W."/>
            <person name="Schmutz J."/>
            <person name="Shahriari M."/>
            <person name="Shelest E."/>
            <person name="Silva-Franco F."/>
            <person name="Soanes D."/>
            <person name="Syed K."/>
            <person name="Tagua V.G."/>
            <person name="Talbot N.J."/>
            <person name="Thon M."/>
            <person name="De vries R.P."/>
            <person name="Wiebenga A."/>
            <person name="Yadav J.S."/>
            <person name="Braun E.L."/>
            <person name="Baker S."/>
            <person name="Garre V."/>
            <person name="Horwitz B."/>
            <person name="Torres-Martinez S."/>
            <person name="Idnurm A."/>
            <person name="Herrera-Estrella A."/>
            <person name="Gabaldon T."/>
            <person name="Grigoriev I.V."/>
        </authorList>
    </citation>
    <scope>NUCLEOTIDE SEQUENCE [LARGE SCALE GENOMIC DNA]</scope>
    <source>
        <strain evidence="3">NRRL 1555(-)</strain>
    </source>
</reference>
<evidence type="ECO:0000313" key="3">
    <source>
        <dbReference type="Proteomes" id="UP000077315"/>
    </source>
</evidence>
<organism evidence="2 3">
    <name type="scientific">Phycomyces blakesleeanus (strain ATCC 8743b / DSM 1359 / FGSC 10004 / NBRC 33097 / NRRL 1555)</name>
    <dbReference type="NCBI Taxonomy" id="763407"/>
    <lineage>
        <taxon>Eukaryota</taxon>
        <taxon>Fungi</taxon>
        <taxon>Fungi incertae sedis</taxon>
        <taxon>Mucoromycota</taxon>
        <taxon>Mucoromycotina</taxon>
        <taxon>Mucoromycetes</taxon>
        <taxon>Mucorales</taxon>
        <taxon>Phycomycetaceae</taxon>
        <taxon>Phycomyces</taxon>
    </lineage>
</organism>
<dbReference type="EMBL" id="KV440972">
    <property type="protein sequence ID" value="OAD79258.1"/>
    <property type="molecule type" value="Genomic_DNA"/>
</dbReference>
<feature type="non-terminal residue" evidence="2">
    <location>
        <position position="180"/>
    </location>
</feature>
<dbReference type="GeneID" id="28994487"/>
<dbReference type="InterPro" id="IPR057570">
    <property type="entry name" value="NOL9_C"/>
</dbReference>
<dbReference type="RefSeq" id="XP_018297298.1">
    <property type="nucleotide sequence ID" value="XM_018433581.1"/>
</dbReference>
<evidence type="ECO:0000259" key="1">
    <source>
        <dbReference type="Pfam" id="PF25467"/>
    </source>
</evidence>
<name>A0A167Q8B5_PHYB8</name>
<dbReference type="InParanoid" id="A0A167Q8B5"/>
<protein>
    <recommendedName>
        <fullName evidence="1">NOL9 C-terminal domain-containing protein</fullName>
    </recommendedName>
</protein>
<dbReference type="AlphaFoldDB" id="A0A167Q8B5"/>
<dbReference type="VEuPathDB" id="FungiDB:PHYBLDRAFT_157196"/>
<dbReference type="Proteomes" id="UP000077315">
    <property type="component" value="Unassembled WGS sequence"/>
</dbReference>
<gene>
    <name evidence="2" type="ORF">PHYBLDRAFT_157196</name>
</gene>
<evidence type="ECO:0000313" key="2">
    <source>
        <dbReference type="EMBL" id="OAD79258.1"/>
    </source>
</evidence>
<feature type="domain" description="NOL9 C-terminal" evidence="1">
    <location>
        <begin position="108"/>
        <end position="152"/>
    </location>
</feature>
<sequence>MISYFHQTPSSTLSPGQPGWDFETRLVERVPWTLDWRHLKGVWILFEEVTTRQLLYSLNGSVVGLIGDVVDYKPVESQRSVDLATQEQSLVSPAYFDSLNYPPPPPSKTTCHGLGIIRAIDPSKHALLLLTPLPLDTLKLVSGIVKGDLELPIQCMLDEKMGSGPGICGVPWNMTPYVTT</sequence>
<dbReference type="STRING" id="763407.A0A167Q8B5"/>
<dbReference type="Pfam" id="PF25467">
    <property type="entry name" value="NOL9_C"/>
    <property type="match status" value="1"/>
</dbReference>